<reference evidence="2 3" key="1">
    <citation type="submission" date="2022-05" db="EMBL/GenBank/DDBJ databases">
        <title>Genome Sequencing of Bee-Associated Microbes.</title>
        <authorList>
            <person name="Dunlap C."/>
        </authorList>
    </citation>
    <scope>NUCLEOTIDE SEQUENCE [LARGE SCALE GENOMIC DNA]</scope>
    <source>
        <strain evidence="2 3">NRRL B-14421</strain>
    </source>
</reference>
<keyword evidence="3" id="KW-1185">Reference proteome</keyword>
<dbReference type="EMBL" id="JAMDMX010000016">
    <property type="protein sequence ID" value="MCY9692541.1"/>
    <property type="molecule type" value="Genomic_DNA"/>
</dbReference>
<protein>
    <submittedName>
        <fullName evidence="2">Uncharacterized protein</fullName>
    </submittedName>
</protein>
<proteinExistence type="predicted"/>
<evidence type="ECO:0000313" key="2">
    <source>
        <dbReference type="EMBL" id="MCY9692541.1"/>
    </source>
</evidence>
<name>A0ABT4G8M8_9BACL</name>
<dbReference type="RefSeq" id="WP_268614074.1">
    <property type="nucleotide sequence ID" value="NZ_JAMDMX010000016.1"/>
</dbReference>
<accession>A0ABT4G8M8</accession>
<dbReference type="Proteomes" id="UP001527099">
    <property type="component" value="Unassembled WGS sequence"/>
</dbReference>
<feature type="region of interest" description="Disordered" evidence="1">
    <location>
        <begin position="1"/>
        <end position="47"/>
    </location>
</feature>
<evidence type="ECO:0000256" key="1">
    <source>
        <dbReference type="SAM" id="MobiDB-lite"/>
    </source>
</evidence>
<sequence>MSEKKVIRSGKANEPAKEAGKEQRPRGQALRTKKSATALSEPAPLSGTEQMSLGWQQFYKVVSKEVKPSCKLD</sequence>
<feature type="compositionally biased region" description="Basic and acidic residues" evidence="1">
    <location>
        <begin position="14"/>
        <end position="25"/>
    </location>
</feature>
<gene>
    <name evidence="2" type="ORF">M5X19_06450</name>
</gene>
<organism evidence="2 3">
    <name type="scientific">Paenibacillus alginolyticus</name>
    <dbReference type="NCBI Taxonomy" id="59839"/>
    <lineage>
        <taxon>Bacteria</taxon>
        <taxon>Bacillati</taxon>
        <taxon>Bacillota</taxon>
        <taxon>Bacilli</taxon>
        <taxon>Bacillales</taxon>
        <taxon>Paenibacillaceae</taxon>
        <taxon>Paenibacillus</taxon>
    </lineage>
</organism>
<comment type="caution">
    <text evidence="2">The sequence shown here is derived from an EMBL/GenBank/DDBJ whole genome shotgun (WGS) entry which is preliminary data.</text>
</comment>
<evidence type="ECO:0000313" key="3">
    <source>
        <dbReference type="Proteomes" id="UP001527099"/>
    </source>
</evidence>